<dbReference type="EMBL" id="LBMM01021482">
    <property type="protein sequence ID" value="KMQ83070.1"/>
    <property type="molecule type" value="Genomic_DNA"/>
</dbReference>
<dbReference type="Proteomes" id="UP000036403">
    <property type="component" value="Unassembled WGS sequence"/>
</dbReference>
<proteinExistence type="predicted"/>
<dbReference type="PaxDb" id="67767-A0A0J7MRD7"/>
<sequence>MKEYKKWKTVERPKYLRKKGKGKRLKTIARFRCCNEWRGDEYWEENSKKEYRLCGGKEETLQHVVKECPETEVQGTMEETAMSEGGEGIEWMLKVSSIREKEMWGKERKMKQEEERREREVK</sequence>
<comment type="caution">
    <text evidence="1">The sequence shown here is derived from an EMBL/GenBank/DDBJ whole genome shotgun (WGS) entry which is preliminary data.</text>
</comment>
<gene>
    <name evidence="1" type="ORF">RF55_21021</name>
</gene>
<protein>
    <submittedName>
        <fullName evidence="1">Uncharacterized protein</fullName>
    </submittedName>
</protein>
<organism evidence="1 2">
    <name type="scientific">Lasius niger</name>
    <name type="common">Black garden ant</name>
    <dbReference type="NCBI Taxonomy" id="67767"/>
    <lineage>
        <taxon>Eukaryota</taxon>
        <taxon>Metazoa</taxon>
        <taxon>Ecdysozoa</taxon>
        <taxon>Arthropoda</taxon>
        <taxon>Hexapoda</taxon>
        <taxon>Insecta</taxon>
        <taxon>Pterygota</taxon>
        <taxon>Neoptera</taxon>
        <taxon>Endopterygota</taxon>
        <taxon>Hymenoptera</taxon>
        <taxon>Apocrita</taxon>
        <taxon>Aculeata</taxon>
        <taxon>Formicoidea</taxon>
        <taxon>Formicidae</taxon>
        <taxon>Formicinae</taxon>
        <taxon>Lasius</taxon>
        <taxon>Lasius</taxon>
    </lineage>
</organism>
<reference evidence="1 2" key="1">
    <citation type="submission" date="2015-04" db="EMBL/GenBank/DDBJ databases">
        <title>Lasius niger genome sequencing.</title>
        <authorList>
            <person name="Konorov E.A."/>
            <person name="Nikitin M.A."/>
            <person name="Kirill M.V."/>
            <person name="Chang P."/>
        </authorList>
    </citation>
    <scope>NUCLEOTIDE SEQUENCE [LARGE SCALE GENOMIC DNA]</scope>
    <source>
        <tissue evidence="1">Whole</tissue>
    </source>
</reference>
<evidence type="ECO:0000313" key="2">
    <source>
        <dbReference type="Proteomes" id="UP000036403"/>
    </source>
</evidence>
<evidence type="ECO:0000313" key="1">
    <source>
        <dbReference type="EMBL" id="KMQ83070.1"/>
    </source>
</evidence>
<keyword evidence="2" id="KW-1185">Reference proteome</keyword>
<name>A0A0J7MRD7_LASNI</name>
<dbReference type="AlphaFoldDB" id="A0A0J7MRD7"/>
<dbReference type="OrthoDB" id="7615957at2759"/>
<accession>A0A0J7MRD7</accession>